<gene>
    <name evidence="1" type="primary">prss16_5</name>
    <name evidence="1" type="ORF">DSO57_1017263</name>
</gene>
<comment type="caution">
    <text evidence="1">The sequence shown here is derived from an EMBL/GenBank/DDBJ whole genome shotgun (WGS) entry which is preliminary data.</text>
</comment>
<proteinExistence type="predicted"/>
<name>A0ACC2UE20_9FUNG</name>
<evidence type="ECO:0000313" key="2">
    <source>
        <dbReference type="Proteomes" id="UP001165960"/>
    </source>
</evidence>
<dbReference type="Proteomes" id="UP001165960">
    <property type="component" value="Unassembled WGS sequence"/>
</dbReference>
<organism evidence="1 2">
    <name type="scientific">Entomophthora muscae</name>
    <dbReference type="NCBI Taxonomy" id="34485"/>
    <lineage>
        <taxon>Eukaryota</taxon>
        <taxon>Fungi</taxon>
        <taxon>Fungi incertae sedis</taxon>
        <taxon>Zoopagomycota</taxon>
        <taxon>Entomophthoromycotina</taxon>
        <taxon>Entomophthoromycetes</taxon>
        <taxon>Entomophthorales</taxon>
        <taxon>Entomophthoraceae</taxon>
        <taxon>Entomophthora</taxon>
    </lineage>
</organism>
<dbReference type="EMBL" id="QTSX02000782">
    <property type="protein sequence ID" value="KAJ9085085.1"/>
    <property type="molecule type" value="Genomic_DNA"/>
</dbReference>
<sequence>MIHFPLLENDNPFQPVPGYNPGHTWGLVDRNLTTLFGKTGPSLPNIERTNTYYKGIDIDTSNIFFTSSNLNPWMPLSVTTSKPNMPGFVLEGASHARDLGYPSSKDTPPVKKAKELSLQLIAQCLTEDTL</sequence>
<keyword evidence="2" id="KW-1185">Reference proteome</keyword>
<accession>A0ACC2UE20</accession>
<keyword evidence="1" id="KW-0645">Protease</keyword>
<protein>
    <submittedName>
        <fullName evidence="1">Thymus-specific serine protease</fullName>
    </submittedName>
</protein>
<keyword evidence="1" id="KW-0378">Hydrolase</keyword>
<evidence type="ECO:0000313" key="1">
    <source>
        <dbReference type="EMBL" id="KAJ9085085.1"/>
    </source>
</evidence>
<reference evidence="1" key="1">
    <citation type="submission" date="2022-04" db="EMBL/GenBank/DDBJ databases">
        <title>Genome of the entomopathogenic fungus Entomophthora muscae.</title>
        <authorList>
            <person name="Elya C."/>
            <person name="Lovett B.R."/>
            <person name="Lee E."/>
            <person name="Macias A.M."/>
            <person name="Hajek A.E."/>
            <person name="De Bivort B.L."/>
            <person name="Kasson M.T."/>
            <person name="De Fine Licht H.H."/>
            <person name="Stajich J.E."/>
        </authorList>
    </citation>
    <scope>NUCLEOTIDE SEQUENCE</scope>
    <source>
        <strain evidence="1">Berkeley</strain>
    </source>
</reference>